<evidence type="ECO:0000259" key="1">
    <source>
        <dbReference type="Pfam" id="PF00117"/>
    </source>
</evidence>
<reference evidence="2 3" key="1">
    <citation type="submission" date="2012-12" db="EMBL/GenBank/DDBJ databases">
        <title>Genome Assembly of Photobacterium sp. AK15.</title>
        <authorList>
            <person name="Khatri I."/>
            <person name="Vaidya B."/>
            <person name="Srinivas T.N.R."/>
            <person name="Subramanian S."/>
            <person name="Pinnaka A."/>
        </authorList>
    </citation>
    <scope>NUCLEOTIDE SEQUENCE [LARGE SCALE GENOMIC DNA]</scope>
    <source>
        <strain evidence="2 3">AK15</strain>
    </source>
</reference>
<dbReference type="Proteomes" id="UP000011134">
    <property type="component" value="Unassembled WGS sequence"/>
</dbReference>
<dbReference type="PROSITE" id="PS51273">
    <property type="entry name" value="GATASE_TYPE_1"/>
    <property type="match status" value="1"/>
</dbReference>
<organism evidence="2 3">
    <name type="scientific">Photobacterium marinum</name>
    <dbReference type="NCBI Taxonomy" id="1056511"/>
    <lineage>
        <taxon>Bacteria</taxon>
        <taxon>Pseudomonadati</taxon>
        <taxon>Pseudomonadota</taxon>
        <taxon>Gammaproteobacteria</taxon>
        <taxon>Vibrionales</taxon>
        <taxon>Vibrionaceae</taxon>
        <taxon>Photobacterium</taxon>
    </lineage>
</organism>
<dbReference type="PATRIC" id="fig|1056511.3.peg.3759"/>
<dbReference type="AlphaFoldDB" id="L8J9R8"/>
<dbReference type="GO" id="GO:0016740">
    <property type="term" value="F:transferase activity"/>
    <property type="evidence" value="ECO:0007669"/>
    <property type="project" value="UniProtKB-KW"/>
</dbReference>
<dbReference type="EMBL" id="AMZO01000030">
    <property type="protein sequence ID" value="ELR64254.1"/>
    <property type="molecule type" value="Genomic_DNA"/>
</dbReference>
<dbReference type="PANTHER" id="PTHR42695:SF5">
    <property type="entry name" value="GLUTAMINE AMIDOTRANSFERASE YLR126C-RELATED"/>
    <property type="match status" value="1"/>
</dbReference>
<sequence>MVLGVLLCDDVRPELQEKHGNYPQMFNELFKPVDPTMLLNFYRVIDGQYPETLDECDAYITSGSRYSVNDAARWIGVFEAFIHQLYHQQIPYIGICFGHQMIARSLGGEVYPSFNGWAIGVKSVALNQEETRRHSWITDDVETYSLIVSHNDQIAELPPETLVLASSEYCPYAMIQVGDHFLGIQGHPEFTPAYTYDLIQCLKNRFSEQERDSAQASLDSKTDHLTVTQWIVNFIKQRHLDLSQ</sequence>
<keyword evidence="2" id="KW-0315">Glutamine amidotransferase</keyword>
<accession>L8J9R8</accession>
<name>L8J9R8_9GAMM</name>
<dbReference type="PANTHER" id="PTHR42695">
    <property type="entry name" value="GLUTAMINE AMIDOTRANSFERASE YLR126C-RELATED"/>
    <property type="match status" value="1"/>
</dbReference>
<dbReference type="RefSeq" id="WP_007468524.1">
    <property type="nucleotide sequence ID" value="NZ_AMZO01000030.1"/>
</dbReference>
<feature type="domain" description="Glutamine amidotransferase" evidence="1">
    <location>
        <begin position="55"/>
        <end position="192"/>
    </location>
</feature>
<dbReference type="CDD" id="cd01741">
    <property type="entry name" value="GATase1_1"/>
    <property type="match status" value="1"/>
</dbReference>
<dbReference type="InterPro" id="IPR044992">
    <property type="entry name" value="ChyE-like"/>
</dbReference>
<dbReference type="GO" id="GO:0005829">
    <property type="term" value="C:cytosol"/>
    <property type="evidence" value="ECO:0007669"/>
    <property type="project" value="TreeGrafter"/>
</dbReference>
<dbReference type="OrthoDB" id="9813383at2"/>
<gene>
    <name evidence="2" type="ORF">C942_02836</name>
</gene>
<proteinExistence type="predicted"/>
<dbReference type="Gene3D" id="3.40.50.880">
    <property type="match status" value="1"/>
</dbReference>
<dbReference type="Pfam" id="PF00117">
    <property type="entry name" value="GATase"/>
    <property type="match status" value="1"/>
</dbReference>
<dbReference type="InterPro" id="IPR029062">
    <property type="entry name" value="Class_I_gatase-like"/>
</dbReference>
<comment type="caution">
    <text evidence="2">The sequence shown here is derived from an EMBL/GenBank/DDBJ whole genome shotgun (WGS) entry which is preliminary data.</text>
</comment>
<protein>
    <submittedName>
        <fullName evidence="2">Glutamine amidotransferase, class I</fullName>
    </submittedName>
</protein>
<keyword evidence="3" id="KW-1185">Reference proteome</keyword>
<dbReference type="InterPro" id="IPR017926">
    <property type="entry name" value="GATASE"/>
</dbReference>
<evidence type="ECO:0000313" key="2">
    <source>
        <dbReference type="EMBL" id="ELR64254.1"/>
    </source>
</evidence>
<keyword evidence="2" id="KW-0808">Transferase</keyword>
<evidence type="ECO:0000313" key="3">
    <source>
        <dbReference type="Proteomes" id="UP000011134"/>
    </source>
</evidence>
<dbReference type="SUPFAM" id="SSF52317">
    <property type="entry name" value="Class I glutamine amidotransferase-like"/>
    <property type="match status" value="1"/>
</dbReference>